<dbReference type="EMBL" id="AUSU01004330">
    <property type="protein sequence ID" value="EPS65280.1"/>
    <property type="molecule type" value="Genomic_DNA"/>
</dbReference>
<protein>
    <recommendedName>
        <fullName evidence="2">Reverse transcriptase Ty1/copia-type domain-containing protein</fullName>
    </recommendedName>
</protein>
<dbReference type="Pfam" id="PF07727">
    <property type="entry name" value="RVT_2"/>
    <property type="match status" value="1"/>
</dbReference>
<comment type="caution">
    <text evidence="3">The sequence shown here is derived from an EMBL/GenBank/DDBJ whole genome shotgun (WGS) entry which is preliminary data.</text>
</comment>
<feature type="region of interest" description="Disordered" evidence="1">
    <location>
        <begin position="266"/>
        <end position="295"/>
    </location>
</feature>
<evidence type="ECO:0000256" key="1">
    <source>
        <dbReference type="SAM" id="MobiDB-lite"/>
    </source>
</evidence>
<dbReference type="InterPro" id="IPR013103">
    <property type="entry name" value="RVT_2"/>
</dbReference>
<keyword evidence="4" id="KW-1185">Reference proteome</keyword>
<organism evidence="3 4">
    <name type="scientific">Genlisea aurea</name>
    <dbReference type="NCBI Taxonomy" id="192259"/>
    <lineage>
        <taxon>Eukaryota</taxon>
        <taxon>Viridiplantae</taxon>
        <taxon>Streptophyta</taxon>
        <taxon>Embryophyta</taxon>
        <taxon>Tracheophyta</taxon>
        <taxon>Spermatophyta</taxon>
        <taxon>Magnoliopsida</taxon>
        <taxon>eudicotyledons</taxon>
        <taxon>Gunneridae</taxon>
        <taxon>Pentapetalae</taxon>
        <taxon>asterids</taxon>
        <taxon>lamiids</taxon>
        <taxon>Lamiales</taxon>
        <taxon>Lentibulariaceae</taxon>
        <taxon>Genlisea</taxon>
    </lineage>
</organism>
<gene>
    <name evidence="3" type="ORF">M569_09498</name>
</gene>
<evidence type="ECO:0000313" key="4">
    <source>
        <dbReference type="Proteomes" id="UP000015453"/>
    </source>
</evidence>
<dbReference type="Proteomes" id="UP000015453">
    <property type="component" value="Unassembled WGS sequence"/>
</dbReference>
<evidence type="ECO:0000259" key="2">
    <source>
        <dbReference type="Pfam" id="PF07727"/>
    </source>
</evidence>
<dbReference type="AlphaFoldDB" id="S8CEJ5"/>
<evidence type="ECO:0000313" key="3">
    <source>
        <dbReference type="EMBL" id="EPS65280.1"/>
    </source>
</evidence>
<accession>S8CEJ5</accession>
<dbReference type="OrthoDB" id="1719680at2759"/>
<feature type="domain" description="Reverse transcriptase Ty1/copia-type" evidence="2">
    <location>
        <begin position="113"/>
        <end position="188"/>
    </location>
</feature>
<sequence length="295" mass="33631">MDQMMHDATQIPRGQTRSKAIRGNALNLVRDDDMVYAYHVIDKEIPKSYIQAMKSPERSQWEKAIEKELHAIKEAGTFKLILRAEAPVNARIFKPVWTFRIKHDGRFKARLCFPDDILLAGSQSKIEEITSLLKIHFTITDLGPISRYIGVNCIKTSEGFELSQEEEIHKALTKFNLADAHPISYPISPSLRFENESPPFEQNQLYHSAVGTLMLDFILSWFSYLLDLETSNSNCAVDYRGRINVIVCRSTGDDDFDKFTTVFPSREGVGDTSSRTSHDMHDTSSRPMGPPNWRS</sequence>
<reference evidence="3 4" key="1">
    <citation type="journal article" date="2013" name="BMC Genomics">
        <title>The miniature genome of a carnivorous plant Genlisea aurea contains a low number of genes and short non-coding sequences.</title>
        <authorList>
            <person name="Leushkin E.V."/>
            <person name="Sutormin R.A."/>
            <person name="Nabieva E.R."/>
            <person name="Penin A.A."/>
            <person name="Kondrashov A.S."/>
            <person name="Logacheva M.D."/>
        </authorList>
    </citation>
    <scope>NUCLEOTIDE SEQUENCE [LARGE SCALE GENOMIC DNA]</scope>
</reference>
<proteinExistence type="predicted"/>
<name>S8CEJ5_9LAMI</name>